<dbReference type="Gene3D" id="3.90.79.10">
    <property type="entry name" value="Nucleoside Triphosphate Pyrophosphohydrolase"/>
    <property type="match status" value="1"/>
</dbReference>
<name>A0A5K3ENK8_MESCO</name>
<sequence length="305" mass="33981">MFIRSLINLRLTAMVTESLHTKCRSKYYAGDSHISRFFVPDDKVPWAVAFDCYKPVQYTAPHGLTAPWADPDILSTKEKLRFNQIDGKVDRTSFEGPYQLDVNGLPLNPCGRTGIIGRGLLGRWGPNHAADPIVTRWKLDDNGGKVLEPNSGKHILQFVAIKRRDTGEWAIPGGMVDPGEKVSATLIREFSEEAMGSLDAGEGNVEQIRSEVNKAFQEGREVYRGYVDDPRNTDNAWMETVAVNFHDDTGTGLAMFKLTAGDDAAAVRWVDVDPNIQLYASHRHFIGLTAKLHNASWDDLDRGTH</sequence>
<dbReference type="PROSITE" id="PS51462">
    <property type="entry name" value="NUDIX"/>
    <property type="match status" value="1"/>
</dbReference>
<evidence type="ECO:0000313" key="2">
    <source>
        <dbReference type="WBParaSite" id="MCU_001530-RA"/>
    </source>
</evidence>
<dbReference type="Pfam" id="PF00293">
    <property type="entry name" value="NUDIX"/>
    <property type="match status" value="1"/>
</dbReference>
<dbReference type="CDD" id="cd03670">
    <property type="entry name" value="NUDIX_ADPRase_Nudt9"/>
    <property type="match status" value="1"/>
</dbReference>
<dbReference type="InterPro" id="IPR000086">
    <property type="entry name" value="NUDIX_hydrolase_dom"/>
</dbReference>
<dbReference type="GO" id="GO:0047631">
    <property type="term" value="F:ADP-ribose diphosphatase activity"/>
    <property type="evidence" value="ECO:0007669"/>
    <property type="project" value="InterPro"/>
</dbReference>
<dbReference type="PANTHER" id="PTHR13030:SF8">
    <property type="entry name" value="ADP-RIBOSE PYROPHOSPHATASE, MITOCHONDRIAL"/>
    <property type="match status" value="1"/>
</dbReference>
<dbReference type="PANTHER" id="PTHR13030">
    <property type="entry name" value="NUDIX HYDROLASE"/>
    <property type="match status" value="1"/>
</dbReference>
<dbReference type="FunFam" id="3.90.79.10:FF:000021">
    <property type="entry name" value="ADP-ribose pyrophosphatase, mitochondrial isoform X1"/>
    <property type="match status" value="1"/>
</dbReference>
<proteinExistence type="predicted"/>
<evidence type="ECO:0000259" key="1">
    <source>
        <dbReference type="PROSITE" id="PS51462"/>
    </source>
</evidence>
<accession>A0A5K3ENK8</accession>
<dbReference type="InterPro" id="IPR039989">
    <property type="entry name" value="NUDT9"/>
</dbReference>
<reference evidence="2" key="1">
    <citation type="submission" date="2019-11" db="UniProtKB">
        <authorList>
            <consortium name="WormBaseParasite"/>
        </authorList>
    </citation>
    <scope>IDENTIFICATION</scope>
</reference>
<dbReference type="InterPro" id="IPR015797">
    <property type="entry name" value="NUDIX_hydrolase-like_dom_sf"/>
</dbReference>
<feature type="domain" description="Nudix hydrolase" evidence="1">
    <location>
        <begin position="137"/>
        <end position="292"/>
    </location>
</feature>
<dbReference type="AlphaFoldDB" id="A0A5K3ENK8"/>
<dbReference type="WBParaSite" id="MCU_001530-RA">
    <property type="protein sequence ID" value="MCU_001530-RA"/>
    <property type="gene ID" value="MCU_001530"/>
</dbReference>
<dbReference type="SUPFAM" id="SSF55811">
    <property type="entry name" value="Nudix"/>
    <property type="match status" value="1"/>
</dbReference>
<organism evidence="2">
    <name type="scientific">Mesocestoides corti</name>
    <name type="common">Flatworm</name>
    <dbReference type="NCBI Taxonomy" id="53468"/>
    <lineage>
        <taxon>Eukaryota</taxon>
        <taxon>Metazoa</taxon>
        <taxon>Spiralia</taxon>
        <taxon>Lophotrochozoa</taxon>
        <taxon>Platyhelminthes</taxon>
        <taxon>Cestoda</taxon>
        <taxon>Eucestoda</taxon>
        <taxon>Cyclophyllidea</taxon>
        <taxon>Mesocestoididae</taxon>
        <taxon>Mesocestoides</taxon>
    </lineage>
</organism>
<protein>
    <submittedName>
        <fullName evidence="2">Nudix hydrolase domain-containing protein</fullName>
    </submittedName>
</protein>
<dbReference type="Pfam" id="PF25969">
    <property type="entry name" value="NUDT9_N"/>
    <property type="match status" value="1"/>
</dbReference>